<organism evidence="1 2">
    <name type="scientific">Coniochaeta hoffmannii</name>
    <dbReference type="NCBI Taxonomy" id="91930"/>
    <lineage>
        <taxon>Eukaryota</taxon>
        <taxon>Fungi</taxon>
        <taxon>Dikarya</taxon>
        <taxon>Ascomycota</taxon>
        <taxon>Pezizomycotina</taxon>
        <taxon>Sordariomycetes</taxon>
        <taxon>Sordariomycetidae</taxon>
        <taxon>Coniochaetales</taxon>
        <taxon>Coniochaetaceae</taxon>
        <taxon>Coniochaeta</taxon>
    </lineage>
</organism>
<dbReference type="CDD" id="cd14728">
    <property type="entry name" value="Ere-like"/>
    <property type="match status" value="1"/>
</dbReference>
<protein>
    <submittedName>
        <fullName evidence="1">Erythromycin esterase type II</fullName>
    </submittedName>
</protein>
<dbReference type="Gene3D" id="3.40.1660.10">
    <property type="entry name" value="EreA-like (biosynthetic domain)"/>
    <property type="match status" value="1"/>
</dbReference>
<accession>A0AA38RJM7</accession>
<dbReference type="InterPro" id="IPR014622">
    <property type="entry name" value="UCP036794_erythomycin"/>
</dbReference>
<dbReference type="Pfam" id="PF05139">
    <property type="entry name" value="Erythro_esteras"/>
    <property type="match status" value="1"/>
</dbReference>
<comment type="caution">
    <text evidence="1">The sequence shown here is derived from an EMBL/GenBank/DDBJ whole genome shotgun (WGS) entry which is preliminary data.</text>
</comment>
<evidence type="ECO:0000313" key="2">
    <source>
        <dbReference type="Proteomes" id="UP001174691"/>
    </source>
</evidence>
<sequence>MLSSTAVPRRPDPALDLLKPHITPFTSLSTDFPSVIRQRLDDFGNSKVLLIGDASHGTSEFYAARAEITKYMIQRHGFSVVAVEADWPDAEAVDRFVRWRSARPVQADPVDDSDKLPGEREPAFSRFPTWMWRNHEVRGFVEWLREHNKGTRPAEAVGFYGLDLYSLGTSMQAVIEYLDRVDPKLAETARRRYEKLMGWSEDPQEYGFEVALRGLKGYEKECVDMLRDLLRKRLEYLARQDDGVEFHSSEQNARLVVDAEHYYKAMYHAQDESWNLRDTHMFETLTRVLKHRGPDSKAIVWAHNSHIGDARATDMSWRRGELNIGQLCKETFQEQALAIGCSTYTGRVAAAHRWGGDMNVMKVRPGMAGSVEELMHATGVKNFVLDLREGRCDPKLREALMKQRLERFIGVIYRPDTERHSHYSAVVLPRQFDALVWFDETNPVETHEVHQPHDRAAVGETWPFAL</sequence>
<keyword evidence="2" id="KW-1185">Reference proteome</keyword>
<dbReference type="Gene3D" id="3.30.1870.10">
    <property type="entry name" value="EreA-like, domain 2"/>
    <property type="match status" value="1"/>
</dbReference>
<dbReference type="InterPro" id="IPR007815">
    <property type="entry name" value="Emycin_Estase"/>
</dbReference>
<dbReference type="PANTHER" id="PTHR31299:SF0">
    <property type="entry name" value="ESTERASE, PUTATIVE (AFU_ORTHOLOGUE AFUA_1G05850)-RELATED"/>
    <property type="match status" value="1"/>
</dbReference>
<evidence type="ECO:0000313" key="1">
    <source>
        <dbReference type="EMBL" id="KAJ9149526.1"/>
    </source>
</evidence>
<dbReference type="PIRSF" id="PIRSF036794">
    <property type="entry name" value="UCP_erythr_ester"/>
    <property type="match status" value="1"/>
</dbReference>
<dbReference type="GO" id="GO:0046677">
    <property type="term" value="P:response to antibiotic"/>
    <property type="evidence" value="ECO:0007669"/>
    <property type="project" value="InterPro"/>
</dbReference>
<dbReference type="EMBL" id="JANBVN010000080">
    <property type="protein sequence ID" value="KAJ9149526.1"/>
    <property type="molecule type" value="Genomic_DNA"/>
</dbReference>
<dbReference type="InterPro" id="IPR052036">
    <property type="entry name" value="Hydrolase/PRTase-associated"/>
</dbReference>
<dbReference type="AlphaFoldDB" id="A0AA38RJM7"/>
<gene>
    <name evidence="1" type="ORF">NKR19_g5712</name>
</gene>
<reference evidence="1" key="1">
    <citation type="submission" date="2022-07" db="EMBL/GenBank/DDBJ databases">
        <title>Fungi with potential for degradation of polypropylene.</title>
        <authorList>
            <person name="Gostincar C."/>
        </authorList>
    </citation>
    <scope>NUCLEOTIDE SEQUENCE</scope>
    <source>
        <strain evidence="1">EXF-13287</strain>
    </source>
</reference>
<proteinExistence type="predicted"/>
<name>A0AA38RJM7_9PEZI</name>
<dbReference type="SUPFAM" id="SSF159501">
    <property type="entry name" value="EreA/ChaN-like"/>
    <property type="match status" value="1"/>
</dbReference>
<dbReference type="PANTHER" id="PTHR31299">
    <property type="entry name" value="ESTERASE, PUTATIVE (AFU_ORTHOLOGUE AFUA_1G05850)-RELATED"/>
    <property type="match status" value="1"/>
</dbReference>
<dbReference type="Proteomes" id="UP001174691">
    <property type="component" value="Unassembled WGS sequence"/>
</dbReference>